<dbReference type="Proteomes" id="UP000033519">
    <property type="component" value="Unassembled WGS sequence"/>
</dbReference>
<name>A0ABR5E1W3_9HYPH</name>
<protein>
    <submittedName>
        <fullName evidence="2">Uncharacterized protein</fullName>
    </submittedName>
</protein>
<sequence>EKKGRRGGKKDKGEGATAERVVIGRTESAIGGGESERRRGGREEGREKEKQREEKRGSNGKEKE</sequence>
<feature type="compositionally biased region" description="Basic and acidic residues" evidence="1">
    <location>
        <begin position="34"/>
        <end position="64"/>
    </location>
</feature>
<reference evidence="2 3" key="1">
    <citation type="submission" date="2015-03" db="EMBL/GenBank/DDBJ databases">
        <authorList>
            <person name="Lepp D."/>
            <person name="Hassan Y.I."/>
            <person name="Li X.-Z."/>
            <person name="Zhou T."/>
        </authorList>
    </citation>
    <scope>NUCLEOTIDE SEQUENCE [LARGE SCALE GENOMIC DNA]</scope>
    <source>
        <strain evidence="2 3">Cr7-05</strain>
    </source>
</reference>
<dbReference type="RefSeq" id="WP_046169783.1">
    <property type="nucleotide sequence ID" value="NZ_LAPV01000050.1"/>
</dbReference>
<organism evidence="2 3">
    <name type="scientific">Devosia psychrophila</name>
    <dbReference type="NCBI Taxonomy" id="728005"/>
    <lineage>
        <taxon>Bacteria</taxon>
        <taxon>Pseudomonadati</taxon>
        <taxon>Pseudomonadota</taxon>
        <taxon>Alphaproteobacteria</taxon>
        <taxon>Hyphomicrobiales</taxon>
        <taxon>Devosiaceae</taxon>
        <taxon>Devosia</taxon>
    </lineage>
</organism>
<evidence type="ECO:0000313" key="3">
    <source>
        <dbReference type="Proteomes" id="UP000033519"/>
    </source>
</evidence>
<evidence type="ECO:0000256" key="1">
    <source>
        <dbReference type="SAM" id="MobiDB-lite"/>
    </source>
</evidence>
<gene>
    <name evidence="2" type="ORF">WH91_04295</name>
</gene>
<accession>A0ABR5E1W3</accession>
<dbReference type="EMBL" id="LAPV01000050">
    <property type="protein sequence ID" value="KKC34194.1"/>
    <property type="molecule type" value="Genomic_DNA"/>
</dbReference>
<keyword evidence="3" id="KW-1185">Reference proteome</keyword>
<feature type="region of interest" description="Disordered" evidence="1">
    <location>
        <begin position="1"/>
        <end position="64"/>
    </location>
</feature>
<evidence type="ECO:0000313" key="2">
    <source>
        <dbReference type="EMBL" id="KKC34194.1"/>
    </source>
</evidence>
<comment type="caution">
    <text evidence="2">The sequence shown here is derived from an EMBL/GenBank/DDBJ whole genome shotgun (WGS) entry which is preliminary data.</text>
</comment>
<feature type="non-terminal residue" evidence="2">
    <location>
        <position position="1"/>
    </location>
</feature>
<proteinExistence type="predicted"/>